<proteinExistence type="predicted"/>
<organism evidence="1 2">
    <name type="scientific">Fusarium keratoplasticum</name>
    <dbReference type="NCBI Taxonomy" id="1328300"/>
    <lineage>
        <taxon>Eukaryota</taxon>
        <taxon>Fungi</taxon>
        <taxon>Dikarya</taxon>
        <taxon>Ascomycota</taxon>
        <taxon>Pezizomycotina</taxon>
        <taxon>Sordariomycetes</taxon>
        <taxon>Hypocreomycetidae</taxon>
        <taxon>Hypocreales</taxon>
        <taxon>Nectriaceae</taxon>
        <taxon>Fusarium</taxon>
        <taxon>Fusarium solani species complex</taxon>
    </lineage>
</organism>
<sequence length="328" mass="36491">MSSPIKVAAIQAEPCWNDLKGSVAKTTRLIQEAAGNGAKVVGFPEIFIPGYPWTIWANSPVSNAGFMNEYFHNSLEKDSDEMEEIKTAVREAGVFVVLGYSERYKGTLYISQASQTVRSFIDETGTIVGHRRKIKPTHVERAYWGDGQAESIKAVVPSSFGNIGGLNCWEHTQPLLRYYQYSQNLDIQVSSWPLCWDPLEGQPWPYHLTPPACNRFSQVMAMEGACFVLVCSQVLTEASKASTRLENFDYARCPGGGFSMIYGPDGSELCKALQPGEEGILYADVDLKMRAMMQKNLDLVGHYSRPDLLSLRVQTEAAVPVELKERSQ</sequence>
<comment type="caution">
    <text evidence="1">The sequence shown here is derived from an EMBL/GenBank/DDBJ whole genome shotgun (WGS) entry which is preliminary data.</text>
</comment>
<dbReference type="EMBL" id="CM046505">
    <property type="protein sequence ID" value="KAI8675555.1"/>
    <property type="molecule type" value="Genomic_DNA"/>
</dbReference>
<dbReference type="Proteomes" id="UP001065298">
    <property type="component" value="Chromosome 3"/>
</dbReference>
<evidence type="ECO:0000313" key="1">
    <source>
        <dbReference type="EMBL" id="KAI8675555.1"/>
    </source>
</evidence>
<evidence type="ECO:0000313" key="2">
    <source>
        <dbReference type="Proteomes" id="UP001065298"/>
    </source>
</evidence>
<keyword evidence="2" id="KW-1185">Reference proteome</keyword>
<protein>
    <submittedName>
        <fullName evidence="1">Nitrilase</fullName>
    </submittedName>
</protein>
<name>A0ACC0R904_9HYPO</name>
<gene>
    <name evidence="1" type="ORF">NCS57_00457000</name>
</gene>
<accession>A0ACC0R904</accession>
<reference evidence="1" key="1">
    <citation type="submission" date="2022-06" db="EMBL/GenBank/DDBJ databases">
        <title>Fusarium solani species complex genomes reveal bases of compartmentalisation and animal pathogenesis.</title>
        <authorList>
            <person name="Tsai I.J."/>
        </authorList>
    </citation>
    <scope>NUCLEOTIDE SEQUENCE</scope>
    <source>
        <strain evidence="1">Fu6.1</strain>
    </source>
</reference>